<accession>A0A6A6QR14</accession>
<name>A0A6A6QR14_9PEZI</name>
<evidence type="ECO:0000256" key="1">
    <source>
        <dbReference type="SAM" id="SignalP"/>
    </source>
</evidence>
<proteinExistence type="predicted"/>
<evidence type="ECO:0000313" key="2">
    <source>
        <dbReference type="EMBL" id="KAF2494450.1"/>
    </source>
</evidence>
<dbReference type="Proteomes" id="UP000799750">
    <property type="component" value="Unassembled WGS sequence"/>
</dbReference>
<keyword evidence="3" id="KW-1185">Reference proteome</keyword>
<feature type="signal peptide" evidence="1">
    <location>
        <begin position="1"/>
        <end position="18"/>
    </location>
</feature>
<dbReference type="AlphaFoldDB" id="A0A6A6QR14"/>
<protein>
    <submittedName>
        <fullName evidence="2">Uncharacterized protein</fullName>
    </submittedName>
</protein>
<evidence type="ECO:0000313" key="3">
    <source>
        <dbReference type="Proteomes" id="UP000799750"/>
    </source>
</evidence>
<reference evidence="2" key="1">
    <citation type="journal article" date="2020" name="Stud. Mycol.">
        <title>101 Dothideomycetes genomes: a test case for predicting lifestyles and emergence of pathogens.</title>
        <authorList>
            <person name="Haridas S."/>
            <person name="Albert R."/>
            <person name="Binder M."/>
            <person name="Bloem J."/>
            <person name="Labutti K."/>
            <person name="Salamov A."/>
            <person name="Andreopoulos B."/>
            <person name="Baker S."/>
            <person name="Barry K."/>
            <person name="Bills G."/>
            <person name="Bluhm B."/>
            <person name="Cannon C."/>
            <person name="Castanera R."/>
            <person name="Culley D."/>
            <person name="Daum C."/>
            <person name="Ezra D."/>
            <person name="Gonzalez J."/>
            <person name="Henrissat B."/>
            <person name="Kuo A."/>
            <person name="Liang C."/>
            <person name="Lipzen A."/>
            <person name="Lutzoni F."/>
            <person name="Magnuson J."/>
            <person name="Mondo S."/>
            <person name="Nolan M."/>
            <person name="Ohm R."/>
            <person name="Pangilinan J."/>
            <person name="Park H.-J."/>
            <person name="Ramirez L."/>
            <person name="Alfaro M."/>
            <person name="Sun H."/>
            <person name="Tritt A."/>
            <person name="Yoshinaga Y."/>
            <person name="Zwiers L.-H."/>
            <person name="Turgeon B."/>
            <person name="Goodwin S."/>
            <person name="Spatafora J."/>
            <person name="Crous P."/>
            <person name="Grigoriev I."/>
        </authorList>
    </citation>
    <scope>NUCLEOTIDE SEQUENCE</scope>
    <source>
        <strain evidence="2">CBS 269.34</strain>
    </source>
</reference>
<dbReference type="EMBL" id="MU004190">
    <property type="protein sequence ID" value="KAF2494450.1"/>
    <property type="molecule type" value="Genomic_DNA"/>
</dbReference>
<keyword evidence="1" id="KW-0732">Signal</keyword>
<sequence>MIWSSAVLALQLLATCDASPLIQHDGWNENNDNVYYLANCKLDSKIMYYSDIKISYTDEHRAQTTTDQYRPPFPGGWEGKTILAWGPNPTSRNFNVTIFSRTWTKDKNVGALAGHATDWSGGSWDCFQDNGRWLYKDPEDCSAQYICGRAGVALAPHPMPSS</sequence>
<feature type="chain" id="PRO_5025522242" evidence="1">
    <location>
        <begin position="19"/>
        <end position="162"/>
    </location>
</feature>
<organism evidence="2 3">
    <name type="scientific">Lophium mytilinum</name>
    <dbReference type="NCBI Taxonomy" id="390894"/>
    <lineage>
        <taxon>Eukaryota</taxon>
        <taxon>Fungi</taxon>
        <taxon>Dikarya</taxon>
        <taxon>Ascomycota</taxon>
        <taxon>Pezizomycotina</taxon>
        <taxon>Dothideomycetes</taxon>
        <taxon>Pleosporomycetidae</taxon>
        <taxon>Mytilinidiales</taxon>
        <taxon>Mytilinidiaceae</taxon>
        <taxon>Lophium</taxon>
    </lineage>
</organism>
<gene>
    <name evidence="2" type="ORF">BU16DRAFT_539736</name>
</gene>